<dbReference type="EMBL" id="KZ084095">
    <property type="protein sequence ID" value="OSD04890.1"/>
    <property type="molecule type" value="Genomic_DNA"/>
</dbReference>
<feature type="compositionally biased region" description="Low complexity" evidence="1">
    <location>
        <begin position="157"/>
        <end position="173"/>
    </location>
</feature>
<feature type="region of interest" description="Disordered" evidence="1">
    <location>
        <begin position="156"/>
        <end position="177"/>
    </location>
</feature>
<dbReference type="Pfam" id="PF06176">
    <property type="entry name" value="WaaY"/>
    <property type="match status" value="1"/>
</dbReference>
<evidence type="ECO:0000256" key="1">
    <source>
        <dbReference type="SAM" id="MobiDB-lite"/>
    </source>
</evidence>
<dbReference type="OrthoDB" id="2803068at2759"/>
<keyword evidence="3" id="KW-1185">Reference proteome</keyword>
<dbReference type="Proteomes" id="UP000193067">
    <property type="component" value="Unassembled WGS sequence"/>
</dbReference>
<feature type="region of interest" description="Disordered" evidence="1">
    <location>
        <begin position="418"/>
        <end position="449"/>
    </location>
</feature>
<protein>
    <recommendedName>
        <fullName evidence="4">Protein kinase domain-containing protein</fullName>
    </recommendedName>
</protein>
<dbReference type="AlphaFoldDB" id="A0A1Y2IUS0"/>
<evidence type="ECO:0000313" key="3">
    <source>
        <dbReference type="Proteomes" id="UP000193067"/>
    </source>
</evidence>
<organism evidence="2 3">
    <name type="scientific">Trametes coccinea (strain BRFM310)</name>
    <name type="common">Pycnoporus coccineus</name>
    <dbReference type="NCBI Taxonomy" id="1353009"/>
    <lineage>
        <taxon>Eukaryota</taxon>
        <taxon>Fungi</taxon>
        <taxon>Dikarya</taxon>
        <taxon>Basidiomycota</taxon>
        <taxon>Agaricomycotina</taxon>
        <taxon>Agaricomycetes</taxon>
        <taxon>Polyporales</taxon>
        <taxon>Polyporaceae</taxon>
        <taxon>Trametes</taxon>
    </lineage>
</organism>
<sequence>MTHRICLLLLYDNRYQDVSAANPGQASLRYLTAVKCMKRVAVIDKTVRAETRSRLGKQEFDGIPTDSEMRIRVYASAEPLDLPVLPRSVLEQHYAHITEAYLNIKATELLDDDQLVELGNPGCLVAVLSFMLPERRLPPSVHEGVQSDAQISRENIASRVQSRKSSSESAAAKTRVKDQVISRPDAIFDFRPATLAPPPITVYHLAFSSFLQYLDDDTELSHDDLDTAYAFTVRALRCYAKEELRQNNLVQVNAVRPGLFQSSALNFDSGTIRPDGVIFSKGELTSNEGVDFHPVIAITEIKNDFGEGSCDPLAQAECAYAAIYSSKEARPIREACCCPAFLLAMSGPVLAVSGAIFGDELIAHRLAGVNLIPEHGKDGRSALDDTVHRAARLLCALKRAIDDLDRYYTDKILPSVSARMTPQPSTRSRTSSRIVRASTHSTRQPTLQPAPSFIGPHFTKYTNHADEEVVLTYLKRLGVDELVHNKTVFLAKAEARSETATVVVKFAYKYCEEAHAMLANASPPMAPKLRYCKYEPSVQMYVVIMDYVEGLEAQTKLSRPSHTSSLRTAIQALHGRGFVYGDLREPNVLIVEDEIRLIDFDWAGVEGVARYPSTIYLDRKEIEWHSGVVRGGLVKKEHDEHFFTALTGESL</sequence>
<feature type="compositionally biased region" description="Polar residues" evidence="1">
    <location>
        <begin position="440"/>
        <end position="449"/>
    </location>
</feature>
<feature type="compositionally biased region" description="Low complexity" evidence="1">
    <location>
        <begin position="419"/>
        <end position="439"/>
    </location>
</feature>
<evidence type="ECO:0008006" key="4">
    <source>
        <dbReference type="Google" id="ProtNLM"/>
    </source>
</evidence>
<evidence type="ECO:0000313" key="2">
    <source>
        <dbReference type="EMBL" id="OSD04890.1"/>
    </source>
</evidence>
<dbReference type="InterPro" id="IPR011009">
    <property type="entry name" value="Kinase-like_dom_sf"/>
</dbReference>
<name>A0A1Y2IUS0_TRAC3</name>
<proteinExistence type="predicted"/>
<gene>
    <name evidence="2" type="ORF">PYCCODRAFT_1423837</name>
</gene>
<accession>A0A1Y2IUS0</accession>
<dbReference type="InterPro" id="IPR009330">
    <property type="entry name" value="LipoPS_heptP_kinase"/>
</dbReference>
<reference evidence="2 3" key="1">
    <citation type="journal article" date="2015" name="Biotechnol. Biofuels">
        <title>Enhanced degradation of softwood versus hardwood by the white-rot fungus Pycnoporus coccineus.</title>
        <authorList>
            <person name="Couturier M."/>
            <person name="Navarro D."/>
            <person name="Chevret D."/>
            <person name="Henrissat B."/>
            <person name="Piumi F."/>
            <person name="Ruiz-Duenas F.J."/>
            <person name="Martinez A.T."/>
            <person name="Grigoriev I.V."/>
            <person name="Riley R."/>
            <person name="Lipzen A."/>
            <person name="Berrin J.G."/>
            <person name="Master E.R."/>
            <person name="Rosso M.N."/>
        </authorList>
    </citation>
    <scope>NUCLEOTIDE SEQUENCE [LARGE SCALE GENOMIC DNA]</scope>
    <source>
        <strain evidence="2 3">BRFM310</strain>
    </source>
</reference>
<dbReference type="SUPFAM" id="SSF56112">
    <property type="entry name" value="Protein kinase-like (PK-like)"/>
    <property type="match status" value="1"/>
</dbReference>